<dbReference type="PANTHER" id="PTHR11941:SF54">
    <property type="entry name" value="ENOYL-COA HYDRATASE, MITOCHONDRIAL"/>
    <property type="match status" value="1"/>
</dbReference>
<dbReference type="PROSITE" id="PS00166">
    <property type="entry name" value="ENOYL_COA_HYDRATASE"/>
    <property type="match status" value="1"/>
</dbReference>
<gene>
    <name evidence="4" type="ORF">E6K74_07030</name>
</gene>
<protein>
    <recommendedName>
        <fullName evidence="6">Enoyl-CoA hydratase</fullName>
    </recommendedName>
</protein>
<name>A0A538SSC9_UNCEI</name>
<dbReference type="GO" id="GO:0016836">
    <property type="term" value="F:hydro-lyase activity"/>
    <property type="evidence" value="ECO:0007669"/>
    <property type="project" value="UniProtKB-ARBA"/>
</dbReference>
<comment type="caution">
    <text evidence="4">The sequence shown here is derived from an EMBL/GenBank/DDBJ whole genome shotgun (WGS) entry which is preliminary data.</text>
</comment>
<dbReference type="FunFam" id="3.90.226.10:FF:000009">
    <property type="entry name" value="Carnitinyl-CoA dehydratase"/>
    <property type="match status" value="1"/>
</dbReference>
<dbReference type="CDD" id="cd06558">
    <property type="entry name" value="crotonase-like"/>
    <property type="match status" value="1"/>
</dbReference>
<evidence type="ECO:0008006" key="6">
    <source>
        <dbReference type="Google" id="ProtNLM"/>
    </source>
</evidence>
<evidence type="ECO:0000256" key="3">
    <source>
        <dbReference type="RuleBase" id="RU003707"/>
    </source>
</evidence>
<dbReference type="InterPro" id="IPR029045">
    <property type="entry name" value="ClpP/crotonase-like_dom_sf"/>
</dbReference>
<evidence type="ECO:0000256" key="1">
    <source>
        <dbReference type="ARBA" id="ARBA00005254"/>
    </source>
</evidence>
<evidence type="ECO:0000313" key="4">
    <source>
        <dbReference type="EMBL" id="TMQ54290.1"/>
    </source>
</evidence>
<comment type="similarity">
    <text evidence="1 3">Belongs to the enoyl-CoA hydratase/isomerase family.</text>
</comment>
<dbReference type="PANTHER" id="PTHR11941">
    <property type="entry name" value="ENOYL-COA HYDRATASE-RELATED"/>
    <property type="match status" value="1"/>
</dbReference>
<dbReference type="InterPro" id="IPR014748">
    <property type="entry name" value="Enoyl-CoA_hydra_C"/>
</dbReference>
<dbReference type="Gene3D" id="1.10.12.10">
    <property type="entry name" value="Lyase 2-enoyl-coa Hydratase, Chain A, domain 2"/>
    <property type="match status" value="1"/>
</dbReference>
<dbReference type="EMBL" id="VBOU01000075">
    <property type="protein sequence ID" value="TMQ54290.1"/>
    <property type="molecule type" value="Genomic_DNA"/>
</dbReference>
<dbReference type="AlphaFoldDB" id="A0A538SSC9"/>
<dbReference type="GO" id="GO:0006635">
    <property type="term" value="P:fatty acid beta-oxidation"/>
    <property type="evidence" value="ECO:0007669"/>
    <property type="project" value="TreeGrafter"/>
</dbReference>
<evidence type="ECO:0000313" key="5">
    <source>
        <dbReference type="Proteomes" id="UP000319829"/>
    </source>
</evidence>
<dbReference type="FunFam" id="1.10.12.10:FF:000001">
    <property type="entry name" value="Probable enoyl-CoA hydratase, mitochondrial"/>
    <property type="match status" value="1"/>
</dbReference>
<dbReference type="Gene3D" id="3.90.226.10">
    <property type="entry name" value="2-enoyl-CoA Hydratase, Chain A, domain 1"/>
    <property type="match status" value="1"/>
</dbReference>
<dbReference type="SUPFAM" id="SSF52096">
    <property type="entry name" value="ClpP/crotonase"/>
    <property type="match status" value="1"/>
</dbReference>
<organism evidence="4 5">
    <name type="scientific">Eiseniibacteriota bacterium</name>
    <dbReference type="NCBI Taxonomy" id="2212470"/>
    <lineage>
        <taxon>Bacteria</taxon>
        <taxon>Candidatus Eiseniibacteriota</taxon>
    </lineage>
</organism>
<dbReference type="InterPro" id="IPR001753">
    <property type="entry name" value="Enoyl-CoA_hydra/iso"/>
</dbReference>
<sequence length="266" mass="28104">MTTVTATTYENLILDVKDGIARVTVNRPKVLNALNEKTVREIHAVFSSLRDNPDVGVVILTGSGEKAFVAGADINELAVMTPLQGEASSKLGQLALREIELLGKPVIAAINGFALGGGCELALACHIRFASESAKLGLPEVGLGIIPGYGGTQRLPRIVGLGVALELITTARMIDAQEALRIGLVNRVLPPADLLPHCEKVAGEILSRGALAIRYAMDAAIRGLETDLTQGLEREAGHFGLLAATKDMHEGLKAFLEKRKPTFTGA</sequence>
<evidence type="ECO:0000256" key="2">
    <source>
        <dbReference type="ARBA" id="ARBA00023239"/>
    </source>
</evidence>
<dbReference type="Proteomes" id="UP000319829">
    <property type="component" value="Unassembled WGS sequence"/>
</dbReference>
<dbReference type="Pfam" id="PF00378">
    <property type="entry name" value="ECH_1"/>
    <property type="match status" value="1"/>
</dbReference>
<proteinExistence type="inferred from homology"/>
<reference evidence="4 5" key="1">
    <citation type="journal article" date="2019" name="Nat. Microbiol.">
        <title>Mediterranean grassland soil C-N compound turnover is dependent on rainfall and depth, and is mediated by genomically divergent microorganisms.</title>
        <authorList>
            <person name="Diamond S."/>
            <person name="Andeer P.F."/>
            <person name="Li Z."/>
            <person name="Crits-Christoph A."/>
            <person name="Burstein D."/>
            <person name="Anantharaman K."/>
            <person name="Lane K.R."/>
            <person name="Thomas B.C."/>
            <person name="Pan C."/>
            <person name="Northen T.R."/>
            <person name="Banfield J.F."/>
        </authorList>
    </citation>
    <scope>NUCLEOTIDE SEQUENCE [LARGE SCALE GENOMIC DNA]</scope>
    <source>
        <strain evidence="4">WS_4</strain>
    </source>
</reference>
<accession>A0A538SSC9</accession>
<keyword evidence="2" id="KW-0456">Lyase</keyword>
<dbReference type="InterPro" id="IPR018376">
    <property type="entry name" value="Enoyl-CoA_hyd/isom_CS"/>
</dbReference>